<dbReference type="AlphaFoldDB" id="A0A699KVM6"/>
<organism evidence="1">
    <name type="scientific">Tanacetum cinerariifolium</name>
    <name type="common">Dalmatian daisy</name>
    <name type="synonym">Chrysanthemum cinerariifolium</name>
    <dbReference type="NCBI Taxonomy" id="118510"/>
    <lineage>
        <taxon>Eukaryota</taxon>
        <taxon>Viridiplantae</taxon>
        <taxon>Streptophyta</taxon>
        <taxon>Embryophyta</taxon>
        <taxon>Tracheophyta</taxon>
        <taxon>Spermatophyta</taxon>
        <taxon>Magnoliopsida</taxon>
        <taxon>eudicotyledons</taxon>
        <taxon>Gunneridae</taxon>
        <taxon>Pentapetalae</taxon>
        <taxon>asterids</taxon>
        <taxon>campanulids</taxon>
        <taxon>Asterales</taxon>
        <taxon>Asteraceae</taxon>
        <taxon>Asteroideae</taxon>
        <taxon>Anthemideae</taxon>
        <taxon>Anthemidinae</taxon>
        <taxon>Tanacetum</taxon>
    </lineage>
</organism>
<name>A0A699KVM6_TANCI</name>
<gene>
    <name evidence="1" type="ORF">Tci_680337</name>
</gene>
<protein>
    <submittedName>
        <fullName evidence="1">RuBisCO large subunit-binding protein subunit beta, chloroplastic</fullName>
    </submittedName>
</protein>
<accession>A0A699KVM6</accession>
<sequence length="89" mass="9533">MGFGGGVIETSVSIGFGISAYFPIKKKLKVEDALNSTNVAVKEGIVLGGGCTLLRPAAKVNKLSVLLFFDISRLPMEFFSHFIGKKVAR</sequence>
<reference evidence="1" key="1">
    <citation type="journal article" date="2019" name="Sci. Rep.">
        <title>Draft genome of Tanacetum cinerariifolium, the natural source of mosquito coil.</title>
        <authorList>
            <person name="Yamashiro T."/>
            <person name="Shiraishi A."/>
            <person name="Satake H."/>
            <person name="Nakayama K."/>
        </authorList>
    </citation>
    <scope>NUCLEOTIDE SEQUENCE</scope>
</reference>
<proteinExistence type="predicted"/>
<dbReference type="Gene3D" id="1.10.560.10">
    <property type="entry name" value="GroEL-like equatorial domain"/>
    <property type="match status" value="1"/>
</dbReference>
<comment type="caution">
    <text evidence="1">The sequence shown here is derived from an EMBL/GenBank/DDBJ whole genome shotgun (WGS) entry which is preliminary data.</text>
</comment>
<dbReference type="EMBL" id="BKCJ010548467">
    <property type="protein sequence ID" value="GFB08366.1"/>
    <property type="molecule type" value="Genomic_DNA"/>
</dbReference>
<dbReference type="InterPro" id="IPR027413">
    <property type="entry name" value="GROEL-like_equatorial_sf"/>
</dbReference>
<evidence type="ECO:0000313" key="1">
    <source>
        <dbReference type="EMBL" id="GFB08366.1"/>
    </source>
</evidence>